<name>A0ACA9RF48_9GLOM</name>
<dbReference type="Proteomes" id="UP000789920">
    <property type="component" value="Unassembled WGS sequence"/>
</dbReference>
<dbReference type="EMBL" id="CAJVQC010051784">
    <property type="protein sequence ID" value="CAG8790792.1"/>
    <property type="molecule type" value="Genomic_DNA"/>
</dbReference>
<feature type="non-terminal residue" evidence="1">
    <location>
        <position position="1"/>
    </location>
</feature>
<organism evidence="1 2">
    <name type="scientific">Racocetra persica</name>
    <dbReference type="NCBI Taxonomy" id="160502"/>
    <lineage>
        <taxon>Eukaryota</taxon>
        <taxon>Fungi</taxon>
        <taxon>Fungi incertae sedis</taxon>
        <taxon>Mucoromycota</taxon>
        <taxon>Glomeromycotina</taxon>
        <taxon>Glomeromycetes</taxon>
        <taxon>Diversisporales</taxon>
        <taxon>Gigasporaceae</taxon>
        <taxon>Racocetra</taxon>
    </lineage>
</organism>
<sequence>PPEDILKVQPLSVFVMVSGKRLETTISLVTFPSKVGEVGDGLSASCGILDLKIGNRDFKTLKNTE</sequence>
<feature type="non-terminal residue" evidence="1">
    <location>
        <position position="65"/>
    </location>
</feature>
<accession>A0ACA9RF48</accession>
<keyword evidence="2" id="KW-1185">Reference proteome</keyword>
<evidence type="ECO:0000313" key="1">
    <source>
        <dbReference type="EMBL" id="CAG8790792.1"/>
    </source>
</evidence>
<reference evidence="1" key="1">
    <citation type="submission" date="2021-06" db="EMBL/GenBank/DDBJ databases">
        <authorList>
            <person name="Kallberg Y."/>
            <person name="Tangrot J."/>
            <person name="Rosling A."/>
        </authorList>
    </citation>
    <scope>NUCLEOTIDE SEQUENCE</scope>
    <source>
        <strain evidence="1">MA461A</strain>
    </source>
</reference>
<evidence type="ECO:0000313" key="2">
    <source>
        <dbReference type="Proteomes" id="UP000789920"/>
    </source>
</evidence>
<gene>
    <name evidence="1" type="ORF">RPERSI_LOCUS19115</name>
</gene>
<proteinExistence type="predicted"/>
<comment type="caution">
    <text evidence="1">The sequence shown here is derived from an EMBL/GenBank/DDBJ whole genome shotgun (WGS) entry which is preliminary data.</text>
</comment>
<protein>
    <submittedName>
        <fullName evidence="1">23375_t:CDS:1</fullName>
    </submittedName>
</protein>